<keyword evidence="3" id="KW-1185">Reference proteome</keyword>
<feature type="region of interest" description="Disordered" evidence="1">
    <location>
        <begin position="1"/>
        <end position="58"/>
    </location>
</feature>
<evidence type="ECO:0000313" key="3">
    <source>
        <dbReference type="Proteomes" id="UP000467327"/>
    </source>
</evidence>
<evidence type="ECO:0000313" key="2">
    <source>
        <dbReference type="EMBL" id="BBX06279.1"/>
    </source>
</evidence>
<protein>
    <submittedName>
        <fullName evidence="2">Uncharacterized protein</fullName>
    </submittedName>
</protein>
<dbReference type="AlphaFoldDB" id="A0AAD1HKC6"/>
<evidence type="ECO:0000256" key="1">
    <source>
        <dbReference type="SAM" id="MobiDB-lite"/>
    </source>
</evidence>
<dbReference type="KEGG" id="maic:MAIC_10820"/>
<name>A0AAD1HKC6_9MYCO</name>
<proteinExistence type="predicted"/>
<sequence length="71" mass="7467">MTGNITAVEPSEPTPDPHITTPTPTTAPTAISGTNRDIPDFGSVRGNGPMTRSSFGGKSIADRVTRFMHGR</sequence>
<accession>A0AAD1HKC6</accession>
<dbReference type="Proteomes" id="UP000467327">
    <property type="component" value="Chromosome"/>
</dbReference>
<organism evidence="2 3">
    <name type="scientific">Mycolicibacterium aichiense</name>
    <dbReference type="NCBI Taxonomy" id="1799"/>
    <lineage>
        <taxon>Bacteria</taxon>
        <taxon>Bacillati</taxon>
        <taxon>Actinomycetota</taxon>
        <taxon>Actinomycetes</taxon>
        <taxon>Mycobacteriales</taxon>
        <taxon>Mycobacteriaceae</taxon>
        <taxon>Mycolicibacterium</taxon>
    </lineage>
</organism>
<reference evidence="2 3" key="1">
    <citation type="journal article" date="2019" name="Emerg. Microbes Infect.">
        <title>Comprehensive subspecies identification of 175 nontuberculous mycobacteria species based on 7547 genomic profiles.</title>
        <authorList>
            <person name="Matsumoto Y."/>
            <person name="Kinjo T."/>
            <person name="Motooka D."/>
            <person name="Nabeya D."/>
            <person name="Jung N."/>
            <person name="Uechi K."/>
            <person name="Horii T."/>
            <person name="Iida T."/>
            <person name="Fujita J."/>
            <person name="Nakamura S."/>
        </authorList>
    </citation>
    <scope>NUCLEOTIDE SEQUENCE [LARGE SCALE GENOMIC DNA]</scope>
    <source>
        <strain evidence="2 3">JCM 6376</strain>
    </source>
</reference>
<feature type="compositionally biased region" description="Low complexity" evidence="1">
    <location>
        <begin position="17"/>
        <end position="29"/>
    </location>
</feature>
<gene>
    <name evidence="2" type="ORF">MAIC_10820</name>
</gene>
<dbReference type="EMBL" id="AP022561">
    <property type="protein sequence ID" value="BBX06279.1"/>
    <property type="molecule type" value="Genomic_DNA"/>
</dbReference>